<protein>
    <submittedName>
        <fullName evidence="1">Uncharacterized protein</fullName>
    </submittedName>
</protein>
<dbReference type="RefSeq" id="WP_005538931.1">
    <property type="nucleotide sequence ID" value="NZ_JH378829.1"/>
</dbReference>
<keyword evidence="2" id="KW-1185">Reference proteome</keyword>
<gene>
    <name evidence="1" type="ORF">HMPREF9333_00028</name>
</gene>
<comment type="caution">
    <text evidence="1">The sequence shown here is derived from an EMBL/GenBank/DDBJ whole genome shotgun (WGS) entry which is preliminary data.</text>
</comment>
<dbReference type="AlphaFoldDB" id="G5GEP0"/>
<name>G5GEP0_9FIRM</name>
<proteinExistence type="predicted"/>
<dbReference type="STRING" id="679200.HMPREF9333_00028"/>
<dbReference type="HOGENOM" id="CLU_2058217_0_0_9"/>
<evidence type="ECO:0000313" key="2">
    <source>
        <dbReference type="Proteomes" id="UP000003011"/>
    </source>
</evidence>
<sequence>MTLKKENYETLRDVAQFSFEECYAGLNTLLYNEPNFRAFVERKYRLKAYKEEGEFYMTANERFFHTIGFIDAVIWLERSGYILQDNPYVCKTLQDNGVGSPAWKMLNGLANIVEYGDDE</sequence>
<dbReference type="OrthoDB" id="2085542at2"/>
<evidence type="ECO:0000313" key="1">
    <source>
        <dbReference type="EMBL" id="EHI56826.1"/>
    </source>
</evidence>
<accession>G5GEP0</accession>
<reference evidence="1 2" key="1">
    <citation type="submission" date="2011-08" db="EMBL/GenBank/DDBJ databases">
        <title>The Genome Sequence of Johnsonella ignava ATCC 51276.</title>
        <authorList>
            <consortium name="The Broad Institute Genome Sequencing Platform"/>
            <person name="Earl A."/>
            <person name="Ward D."/>
            <person name="Feldgarden M."/>
            <person name="Gevers D."/>
            <person name="Izard J."/>
            <person name="Blanton J.M."/>
            <person name="Baranova O.V."/>
            <person name="Dewhirst F.E."/>
            <person name="Young S.K."/>
            <person name="Zeng Q."/>
            <person name="Gargeya S."/>
            <person name="Fitzgerald M."/>
            <person name="Haas B."/>
            <person name="Abouelleil A."/>
            <person name="Alvarado L."/>
            <person name="Arachchi H.M."/>
            <person name="Berlin A."/>
            <person name="Brown A."/>
            <person name="Chapman S.B."/>
            <person name="Chen Z."/>
            <person name="Dunbar C."/>
            <person name="Freedman E."/>
            <person name="Gearin G."/>
            <person name="Gellesch M."/>
            <person name="Goldberg J."/>
            <person name="Griggs A."/>
            <person name="Gujja S."/>
            <person name="Heiman D."/>
            <person name="Howarth C."/>
            <person name="Larson L."/>
            <person name="Lui A."/>
            <person name="MacDonald P.J.P."/>
            <person name="Montmayeur A."/>
            <person name="Murphy C."/>
            <person name="Neiman D."/>
            <person name="Pearson M."/>
            <person name="Priest M."/>
            <person name="Roberts A."/>
            <person name="Saif S."/>
            <person name="Shea T."/>
            <person name="Shenoy N."/>
            <person name="Sisk P."/>
            <person name="Stolte C."/>
            <person name="Sykes S."/>
            <person name="Wortman J."/>
            <person name="Nusbaum C."/>
            <person name="Birren B."/>
        </authorList>
    </citation>
    <scope>NUCLEOTIDE SEQUENCE [LARGE SCALE GENOMIC DNA]</scope>
    <source>
        <strain evidence="1 2">ATCC 51276</strain>
    </source>
</reference>
<dbReference type="EMBL" id="ACZL01000001">
    <property type="protein sequence ID" value="EHI56826.1"/>
    <property type="molecule type" value="Genomic_DNA"/>
</dbReference>
<dbReference type="Proteomes" id="UP000003011">
    <property type="component" value="Unassembled WGS sequence"/>
</dbReference>
<organism evidence="1 2">
    <name type="scientific">Johnsonella ignava ATCC 51276</name>
    <dbReference type="NCBI Taxonomy" id="679200"/>
    <lineage>
        <taxon>Bacteria</taxon>
        <taxon>Bacillati</taxon>
        <taxon>Bacillota</taxon>
        <taxon>Clostridia</taxon>
        <taxon>Lachnospirales</taxon>
        <taxon>Lachnospiraceae</taxon>
        <taxon>Johnsonella</taxon>
    </lineage>
</organism>